<dbReference type="Gene3D" id="2.60.40.10">
    <property type="entry name" value="Immunoglobulins"/>
    <property type="match status" value="1"/>
</dbReference>
<feature type="region of interest" description="Disordered" evidence="4">
    <location>
        <begin position="439"/>
        <end position="469"/>
    </location>
</feature>
<proteinExistence type="predicted"/>
<keyword evidence="5" id="KW-0812">Transmembrane</keyword>
<dbReference type="GeneID" id="8508224"/>
<dbReference type="PROSITE" id="PS50297">
    <property type="entry name" value="ANK_REP_REGION"/>
    <property type="match status" value="2"/>
</dbReference>
<sequence length="1452" mass="158223">MNRGRQGAMWPPSDPSSPLFPHLEPVILDGDMENPYVDGNMKCFDPAVLQSSGTNGGDGFDDIFLRPSTATQESNSTSCLSPARLMKAGHQPSTANFAETHSPLSDTRSDSPQASSHSSSADSPLGHLRTGSLASNNSAVFSQHSGAGERFSTPGWPSLDDFTVGDSPLFGQTNDTPSFNGDYILDTDLETSNKAMSSAFDFDSAASSPSPLKMEIAPETNLKSQRPKKVFRGPSNTINQVIESNSPPSNFPPTSANPFYFRGSSDASKPSVFYNKNQSGTNQWDRRSSGSELEETFGSINMSGTASPLSSTLSPSLNFGVNALSFDPMTQPSVPQVPTNGDAASFPTTLSQHNYRQPQLIVHPTSLKSRVETQIPIKLTLCPLPPGIKKLRLPSHAISKPKFLAKPSSGPSPEILELRTNVVCTSAMQDKKKLERAYARARGEEPQNTPAESDSKKEGEAKEETPLEGGDVKICSGCIQRERKRASRKKQRKPEEDELFQRDEDKRVIVFNTTQLKDWVEPARTVAGSTESPAAITPLGAMQVELPMRIACYCRHQNEKLGFQVIFTIKDHLGNTVSQAITNSIMITDDHKTHAPANSVPQNSTLLGGHQLPGAGVFPASANPNMAASLVAQPPFRLSHSATDLQALRKNQFPVSREPSSTTQKMQSNTPAVFPPRNLSRQASPTDFQGPSSKRRKQSGSGKLPVGLTMTKVESSRNAVAAANPALNKQSSQTSRKQPFNGQAERPFVIPASMTPQFGNGPPTPNNNDMAFFSPIDRPRSSENPPQQQLISAPNSAQTSRPGSPGPGNHFQSPTNPPAGPVMSSQLWGIPPPNPPNRLPTMIHKLVPSEGSTTGGSEVTLLGSGFYPGMEVVFGDTLATTTTFWGDKCLNCLTPPALQPGTVPVVFKHEHPTFGQVQPSTQPIIPKQPIFFRYVDDRELQMYRVALGILGQKLRNPADAFQTAQQIMGGGSSNMWNLQGNYQGNGHQGHGNQNSQETINDLDAKMLVYLEFMDLDDSPRSPRFNRRSPSGQTLLHYAASLGLTRFVAGLLARGANPNVQDNNGNSPLHLAALSGHTHIVHRLRLADANAAATNLRDFTPADLATSLETHQAVLVPARHYRSRSVGSTRSLRRRPSTASLDMSWEISSGGSENIVVDSSDDSSDESEEPDASGEASDTAFYYPPSRRASTRQDSNAGFYFSRSHESSSQPSGGLPPADGEIEVADESNVSSPARLMAWRNQLAAQINQFQQSVNWTFPNLPALPPMPTLPDYQTYPMMRRITSLVPQRPTTSWSTTVVKDSWDRLTGNSSPPAYEDLYPVDEAEEDYELKKSLMVQAARDAALDRHFETFSEGEASSSSSVSIPKEIGDVRIGRANIPREQQEQLRQAHARKMKRIRSDRNLFFIWIPLLVVIAIAMLQNLVPDIWRGISQGYQFFKARSRPRAQESHMVPN</sequence>
<dbReference type="CDD" id="cd00102">
    <property type="entry name" value="IPT"/>
    <property type="match status" value="1"/>
</dbReference>
<dbReference type="Gene3D" id="1.25.40.20">
    <property type="entry name" value="Ankyrin repeat-containing domain"/>
    <property type="match status" value="1"/>
</dbReference>
<feature type="compositionally biased region" description="Low complexity" evidence="4">
    <location>
        <begin position="110"/>
        <end position="124"/>
    </location>
</feature>
<dbReference type="Pfam" id="PF12796">
    <property type="entry name" value="Ank_2"/>
    <property type="match status" value="1"/>
</dbReference>
<feature type="compositionally biased region" description="Polar residues" evidence="4">
    <location>
        <begin position="1136"/>
        <end position="1151"/>
    </location>
</feature>
<dbReference type="InterPro" id="IPR057962">
    <property type="entry name" value="SPT23_MGA2_DBD"/>
</dbReference>
<evidence type="ECO:0000256" key="5">
    <source>
        <dbReference type="SAM" id="Phobius"/>
    </source>
</evidence>
<evidence type="ECO:0000259" key="7">
    <source>
        <dbReference type="Pfam" id="PF25603"/>
    </source>
</evidence>
<feature type="repeat" description="ANK" evidence="3">
    <location>
        <begin position="1063"/>
        <end position="1095"/>
    </location>
</feature>
<dbReference type="RefSeq" id="XP_031575639.1">
    <property type="nucleotide sequence ID" value="XM_031719763.1"/>
</dbReference>
<dbReference type="PANTHER" id="PTHR24171:SF8">
    <property type="entry name" value="BRCA1-ASSOCIATED RING DOMAIN PROTEIN 1"/>
    <property type="match status" value="1"/>
</dbReference>
<feature type="region of interest" description="Disordered" evidence="4">
    <location>
        <begin position="1"/>
        <end position="21"/>
    </location>
</feature>
<feature type="domain" description="IPT/TIG" evidence="6">
    <location>
        <begin position="843"/>
        <end position="910"/>
    </location>
</feature>
<feature type="compositionally biased region" description="Polar residues" evidence="4">
    <location>
        <begin position="679"/>
        <end position="691"/>
    </location>
</feature>
<feature type="region of interest" description="Disordered" evidence="4">
    <location>
        <begin position="1121"/>
        <end position="1220"/>
    </location>
</feature>
<keyword evidence="2 3" id="KW-0040">ANK repeat</keyword>
<dbReference type="OrthoDB" id="71307at2759"/>
<evidence type="ECO:0000313" key="8">
    <source>
        <dbReference type="EMBL" id="OAT03438.1"/>
    </source>
</evidence>
<accession>A0A179U7Z8</accession>
<dbReference type="InterPro" id="IPR013783">
    <property type="entry name" value="Ig-like_fold"/>
</dbReference>
<dbReference type="InterPro" id="IPR002909">
    <property type="entry name" value="IPT_dom"/>
</dbReference>
<dbReference type="Pfam" id="PF01833">
    <property type="entry name" value="TIG"/>
    <property type="match status" value="1"/>
</dbReference>
<dbReference type="InterPro" id="IPR002110">
    <property type="entry name" value="Ankyrin_rpt"/>
</dbReference>
<dbReference type="InterPro" id="IPR036770">
    <property type="entry name" value="Ankyrin_rpt-contain_sf"/>
</dbReference>
<keyword evidence="9" id="KW-1185">Reference proteome</keyword>
<feature type="domain" description="SPT23/MGA2-like DNA-binding" evidence="7">
    <location>
        <begin position="359"/>
        <end position="592"/>
    </location>
</feature>
<dbReference type="Pfam" id="PF25603">
    <property type="entry name" value="SPT23_MGA2_DBD"/>
    <property type="match status" value="1"/>
</dbReference>
<evidence type="ECO:0000256" key="2">
    <source>
        <dbReference type="ARBA" id="ARBA00023043"/>
    </source>
</evidence>
<dbReference type="VEuPathDB" id="FungiDB:BDBG_00159"/>
<feature type="compositionally biased region" description="Polar residues" evidence="4">
    <location>
        <begin position="658"/>
        <end position="671"/>
    </location>
</feature>
<dbReference type="PANTHER" id="PTHR24171">
    <property type="entry name" value="ANKYRIN REPEAT DOMAIN-CONTAINING PROTEIN 39-RELATED"/>
    <property type="match status" value="1"/>
</dbReference>
<dbReference type="KEGG" id="bgh:BDBG_00159"/>
<dbReference type="STRING" id="559298.A0A179U7Z8"/>
<feature type="compositionally biased region" description="Polar residues" evidence="4">
    <location>
        <begin position="782"/>
        <end position="802"/>
    </location>
</feature>
<organism evidence="8 9">
    <name type="scientific">Blastomyces gilchristii (strain SLH14081)</name>
    <name type="common">Blastomyces dermatitidis</name>
    <dbReference type="NCBI Taxonomy" id="559298"/>
    <lineage>
        <taxon>Eukaryota</taxon>
        <taxon>Fungi</taxon>
        <taxon>Dikarya</taxon>
        <taxon>Ascomycota</taxon>
        <taxon>Pezizomycotina</taxon>
        <taxon>Eurotiomycetes</taxon>
        <taxon>Eurotiomycetidae</taxon>
        <taxon>Onygenales</taxon>
        <taxon>Ajellomycetaceae</taxon>
        <taxon>Blastomyces</taxon>
    </lineage>
</organism>
<evidence type="ECO:0000259" key="6">
    <source>
        <dbReference type="Pfam" id="PF01833"/>
    </source>
</evidence>
<feature type="region of interest" description="Disordered" evidence="4">
    <location>
        <begin position="89"/>
        <end position="134"/>
    </location>
</feature>
<name>A0A179U7Z8_BLAGS</name>
<dbReference type="SUPFAM" id="SSF81296">
    <property type="entry name" value="E set domains"/>
    <property type="match status" value="1"/>
</dbReference>
<feature type="transmembrane region" description="Helical" evidence="5">
    <location>
        <begin position="1401"/>
        <end position="1422"/>
    </location>
</feature>
<dbReference type="InterPro" id="IPR014756">
    <property type="entry name" value="Ig_E-set"/>
</dbReference>
<evidence type="ECO:0000256" key="4">
    <source>
        <dbReference type="SAM" id="MobiDB-lite"/>
    </source>
</evidence>
<gene>
    <name evidence="8" type="ORF">BDBG_00159</name>
</gene>
<feature type="repeat" description="ANK" evidence="3">
    <location>
        <begin position="1030"/>
        <end position="1062"/>
    </location>
</feature>
<feature type="region of interest" description="Disordered" evidence="4">
    <location>
        <begin position="752"/>
        <end position="836"/>
    </location>
</feature>
<evidence type="ECO:0000256" key="1">
    <source>
        <dbReference type="ARBA" id="ARBA00022737"/>
    </source>
</evidence>
<protein>
    <submittedName>
        <fullName evidence="8">Ankyrin repeat protein</fullName>
    </submittedName>
</protein>
<dbReference type="EMBL" id="GG657448">
    <property type="protein sequence ID" value="OAT03438.1"/>
    <property type="molecule type" value="Genomic_DNA"/>
</dbReference>
<dbReference type="Proteomes" id="UP000002038">
    <property type="component" value="Unassembled WGS sequence"/>
</dbReference>
<dbReference type="GO" id="GO:0004842">
    <property type="term" value="F:ubiquitin-protein transferase activity"/>
    <property type="evidence" value="ECO:0007669"/>
    <property type="project" value="TreeGrafter"/>
</dbReference>
<feature type="compositionally biased region" description="Basic and acidic residues" evidence="4">
    <location>
        <begin position="453"/>
        <end position="465"/>
    </location>
</feature>
<feature type="compositionally biased region" description="Polar residues" evidence="4">
    <location>
        <begin position="91"/>
        <end position="106"/>
    </location>
</feature>
<dbReference type="GO" id="GO:0085020">
    <property type="term" value="P:protein K6-linked ubiquitination"/>
    <property type="evidence" value="ECO:0007669"/>
    <property type="project" value="TreeGrafter"/>
</dbReference>
<feature type="compositionally biased region" description="Acidic residues" evidence="4">
    <location>
        <begin position="1158"/>
        <end position="1171"/>
    </location>
</feature>
<feature type="region of interest" description="Disordered" evidence="4">
    <location>
        <begin position="651"/>
        <end position="706"/>
    </location>
</feature>
<keyword evidence="1" id="KW-0677">Repeat</keyword>
<dbReference type="PROSITE" id="PS50088">
    <property type="entry name" value="ANK_REPEAT"/>
    <property type="match status" value="2"/>
</dbReference>
<dbReference type="SUPFAM" id="SSF48403">
    <property type="entry name" value="Ankyrin repeat"/>
    <property type="match status" value="1"/>
</dbReference>
<reference evidence="9" key="1">
    <citation type="journal article" date="2015" name="PLoS Genet.">
        <title>The dynamic genome and transcriptome of the human fungal pathogen Blastomyces and close relative Emmonsia.</title>
        <authorList>
            <person name="Munoz J.F."/>
            <person name="Gauthier G.M."/>
            <person name="Desjardins C.A."/>
            <person name="Gallo J.E."/>
            <person name="Holder J."/>
            <person name="Sullivan T.D."/>
            <person name="Marty A.J."/>
            <person name="Carmen J.C."/>
            <person name="Chen Z."/>
            <person name="Ding L."/>
            <person name="Gujja S."/>
            <person name="Magrini V."/>
            <person name="Misas E."/>
            <person name="Mitreva M."/>
            <person name="Priest M."/>
            <person name="Saif S."/>
            <person name="Whiston E.A."/>
            <person name="Young S."/>
            <person name="Zeng Q."/>
            <person name="Goldman W.E."/>
            <person name="Mardis E.R."/>
            <person name="Taylor J.W."/>
            <person name="McEwen J.G."/>
            <person name="Clay O.K."/>
            <person name="Klein B.S."/>
            <person name="Cuomo C.A."/>
        </authorList>
    </citation>
    <scope>NUCLEOTIDE SEQUENCE [LARGE SCALE GENOMIC DNA]</scope>
    <source>
        <strain evidence="9">SLH14081</strain>
    </source>
</reference>
<evidence type="ECO:0000313" key="9">
    <source>
        <dbReference type="Proteomes" id="UP000002038"/>
    </source>
</evidence>
<keyword evidence="5" id="KW-1133">Transmembrane helix</keyword>
<keyword evidence="5" id="KW-0472">Membrane</keyword>
<evidence type="ECO:0000256" key="3">
    <source>
        <dbReference type="PROSITE-ProRule" id="PRU00023"/>
    </source>
</evidence>
<dbReference type="SMART" id="SM00248">
    <property type="entry name" value="ANK"/>
    <property type="match status" value="2"/>
</dbReference>